<keyword evidence="3" id="KW-1185">Reference proteome</keyword>
<evidence type="ECO:0000313" key="2">
    <source>
        <dbReference type="EMBL" id="TDD60269.1"/>
    </source>
</evidence>
<dbReference type="Gene3D" id="1.20.120.520">
    <property type="entry name" value="nmb1532 protein domain like"/>
    <property type="match status" value="1"/>
</dbReference>
<proteinExistence type="predicted"/>
<evidence type="ECO:0000259" key="1">
    <source>
        <dbReference type="Pfam" id="PF01814"/>
    </source>
</evidence>
<organism evidence="2 3">
    <name type="scientific">Kribbella antibiotica</name>
    <dbReference type="NCBI Taxonomy" id="190195"/>
    <lineage>
        <taxon>Bacteria</taxon>
        <taxon>Bacillati</taxon>
        <taxon>Actinomycetota</taxon>
        <taxon>Actinomycetes</taxon>
        <taxon>Propionibacteriales</taxon>
        <taxon>Kribbellaceae</taxon>
        <taxon>Kribbella</taxon>
    </lineage>
</organism>
<dbReference type="InterPro" id="IPR012312">
    <property type="entry name" value="Hemerythrin-like"/>
</dbReference>
<dbReference type="Proteomes" id="UP000295124">
    <property type="component" value="Unassembled WGS sequence"/>
</dbReference>
<dbReference type="CDD" id="cd12108">
    <property type="entry name" value="Hr-like"/>
    <property type="match status" value="1"/>
</dbReference>
<dbReference type="EMBL" id="SMKX01000026">
    <property type="protein sequence ID" value="TDD60269.1"/>
    <property type="molecule type" value="Genomic_DNA"/>
</dbReference>
<evidence type="ECO:0000313" key="3">
    <source>
        <dbReference type="Proteomes" id="UP000295124"/>
    </source>
</evidence>
<dbReference type="AlphaFoldDB" id="A0A4R4ZQU0"/>
<accession>A0A4R4ZQU0</accession>
<reference evidence="2 3" key="1">
    <citation type="submission" date="2019-03" db="EMBL/GenBank/DDBJ databases">
        <title>Draft genome sequences of novel Actinobacteria.</title>
        <authorList>
            <person name="Sahin N."/>
            <person name="Ay H."/>
            <person name="Saygin H."/>
        </authorList>
    </citation>
    <scope>NUCLEOTIDE SEQUENCE [LARGE SCALE GENOMIC DNA]</scope>
    <source>
        <strain evidence="2 3">JCM 13523</strain>
    </source>
</reference>
<dbReference type="OrthoDB" id="5197650at2"/>
<gene>
    <name evidence="2" type="ORF">E1263_11645</name>
</gene>
<protein>
    <submittedName>
        <fullName evidence="2">Hemerythrin domain-containing protein</fullName>
    </submittedName>
</protein>
<name>A0A4R4ZQU0_9ACTN</name>
<feature type="domain" description="Hemerythrin-like" evidence="1">
    <location>
        <begin position="44"/>
        <end position="176"/>
    </location>
</feature>
<comment type="caution">
    <text evidence="2">The sequence shown here is derived from an EMBL/GenBank/DDBJ whole genome shotgun (WGS) entry which is preliminary data.</text>
</comment>
<dbReference type="Pfam" id="PF01814">
    <property type="entry name" value="Hemerythrin"/>
    <property type="match status" value="1"/>
</dbReference>
<sequence length="256" mass="28755">MAALSQILGCSIQSSDGHLLKVSVYYEFMLINPDAPADKPETQQMKVIHRAMRREFAQLPELIAVVPAGDTARARLLGDHLALMLGMLHEHHEAEDELLWPLLVERVPLQQALINLMEQQHEAVAQAIGVIEAELPRWTADANLASRDSLTGSLRDLEAALVEHLDLEETEVLPLIHDHLTVLEWEAPKRHAMKNGPKSLTSKLTMAGIVLEDATPREQAWFLNEMPPPARLLWRAFGARRYQAYKQSVRAEALVQ</sequence>